<feature type="compositionally biased region" description="Basic and acidic residues" evidence="5">
    <location>
        <begin position="70"/>
        <end position="82"/>
    </location>
</feature>
<dbReference type="Pfam" id="PF00691">
    <property type="entry name" value="OmpA"/>
    <property type="match status" value="1"/>
</dbReference>
<comment type="caution">
    <text evidence="7">The sequence shown here is derived from an EMBL/GenBank/DDBJ whole genome shotgun (WGS) entry which is preliminary data.</text>
</comment>
<evidence type="ECO:0000256" key="5">
    <source>
        <dbReference type="SAM" id="MobiDB-lite"/>
    </source>
</evidence>
<evidence type="ECO:0000256" key="1">
    <source>
        <dbReference type="ARBA" id="ARBA00004442"/>
    </source>
</evidence>
<name>A0ABM9PP88_9FLAO</name>
<dbReference type="PANTHER" id="PTHR30329:SF21">
    <property type="entry name" value="LIPOPROTEIN YIAD-RELATED"/>
    <property type="match status" value="1"/>
</dbReference>
<keyword evidence="3" id="KW-0998">Cell outer membrane</keyword>
<feature type="compositionally biased region" description="Basic and acidic residues" evidence="5">
    <location>
        <begin position="51"/>
        <end position="62"/>
    </location>
</feature>
<evidence type="ECO:0000256" key="4">
    <source>
        <dbReference type="PROSITE-ProRule" id="PRU00473"/>
    </source>
</evidence>
<dbReference type="SUPFAM" id="SSF103088">
    <property type="entry name" value="OmpA-like"/>
    <property type="match status" value="2"/>
</dbReference>
<evidence type="ECO:0000256" key="2">
    <source>
        <dbReference type="ARBA" id="ARBA00023136"/>
    </source>
</evidence>
<keyword evidence="8" id="KW-1185">Reference proteome</keyword>
<organism evidence="7 8">
    <name type="scientific">Tenacibaculum vairaonense</name>
    <dbReference type="NCBI Taxonomy" id="3137860"/>
    <lineage>
        <taxon>Bacteria</taxon>
        <taxon>Pseudomonadati</taxon>
        <taxon>Bacteroidota</taxon>
        <taxon>Flavobacteriia</taxon>
        <taxon>Flavobacteriales</taxon>
        <taxon>Flavobacteriaceae</taxon>
        <taxon>Tenacibaculum</taxon>
    </lineage>
</organism>
<dbReference type="EMBL" id="CAXJRC010000041">
    <property type="protein sequence ID" value="CAL2107545.1"/>
    <property type="molecule type" value="Genomic_DNA"/>
</dbReference>
<dbReference type="InterPro" id="IPR006664">
    <property type="entry name" value="OMP_bac"/>
</dbReference>
<dbReference type="PANTHER" id="PTHR30329">
    <property type="entry name" value="STATOR ELEMENT OF FLAGELLAR MOTOR COMPLEX"/>
    <property type="match status" value="1"/>
</dbReference>
<evidence type="ECO:0000313" key="7">
    <source>
        <dbReference type="EMBL" id="CAL2107545.1"/>
    </source>
</evidence>
<feature type="region of interest" description="Disordered" evidence="5">
    <location>
        <begin position="45"/>
        <end position="82"/>
    </location>
</feature>
<accession>A0ABM9PP88</accession>
<comment type="subcellular location">
    <subcellularLocation>
        <location evidence="1">Cell outer membrane</location>
    </subcellularLocation>
</comment>
<dbReference type="Proteomes" id="UP001497602">
    <property type="component" value="Unassembled WGS sequence"/>
</dbReference>
<dbReference type="PROSITE" id="PS51123">
    <property type="entry name" value="OMPA_2"/>
    <property type="match status" value="1"/>
</dbReference>
<dbReference type="CDD" id="cd07185">
    <property type="entry name" value="OmpA_C-like"/>
    <property type="match status" value="1"/>
</dbReference>
<reference evidence="7 8" key="1">
    <citation type="submission" date="2024-05" db="EMBL/GenBank/DDBJ databases">
        <authorList>
            <person name="Duchaud E."/>
        </authorList>
    </citation>
    <scope>NUCLEOTIDE SEQUENCE [LARGE SCALE GENOMIC DNA]</scope>
    <source>
        <strain evidence="7">Ena-SAMPLE-TAB-13-05-2024-13:56:06:370-140305</strain>
    </source>
</reference>
<dbReference type="RefSeq" id="WP_348706353.1">
    <property type="nucleotide sequence ID" value="NZ_CAXIYA010000037.1"/>
</dbReference>
<dbReference type="InterPro" id="IPR006665">
    <property type="entry name" value="OmpA-like"/>
</dbReference>
<proteinExistence type="predicted"/>
<feature type="domain" description="OmpA-like" evidence="6">
    <location>
        <begin position="202"/>
        <end position="316"/>
    </location>
</feature>
<dbReference type="PRINTS" id="PR01021">
    <property type="entry name" value="OMPADOMAIN"/>
</dbReference>
<gene>
    <name evidence="7" type="ORF">T190115A13A_40067</name>
</gene>
<evidence type="ECO:0000256" key="3">
    <source>
        <dbReference type="ARBA" id="ARBA00023237"/>
    </source>
</evidence>
<dbReference type="Gene3D" id="3.30.1330.60">
    <property type="entry name" value="OmpA-like domain"/>
    <property type="match status" value="2"/>
</dbReference>
<protein>
    <submittedName>
        <fullName evidence="7">OmpA family protein</fullName>
    </submittedName>
</protein>
<dbReference type="InterPro" id="IPR050330">
    <property type="entry name" value="Bact_OuterMem_StrucFunc"/>
</dbReference>
<evidence type="ECO:0000259" key="6">
    <source>
        <dbReference type="PROSITE" id="PS51123"/>
    </source>
</evidence>
<dbReference type="InterPro" id="IPR036737">
    <property type="entry name" value="OmpA-like_sf"/>
</dbReference>
<keyword evidence="2 4" id="KW-0472">Membrane</keyword>
<evidence type="ECO:0000313" key="8">
    <source>
        <dbReference type="Proteomes" id="UP001497602"/>
    </source>
</evidence>
<sequence>MSNFLKAFLAFLCWSTIAIFVYGRHYNNTETVSTTPATKKIETNSETIQTEESKDSLKENSKVSKHQNSKPKEVPLLDNKTKPTPLKFKEKFITNSSHSRVLLPKKFFYFKDSIFNFLNNNPDKEIIITGYYLPKEAINDSLNLGIQRANYLKKKLINFGVNSKKIHEKSAKKDYIYDAEGYYAEGILIEYQNLSKEKIQNIEKDITNKTLNAYFGNNSFKPDRTLYTYTNEIKNYLNKYPSKKITIIGHTDNVGEESTNKLIGLQRAKSVADYFFEQGIDSTKITSISKGETSPIVDNNTQQNRAKNRRIEIIIN</sequence>